<reference evidence="1 2" key="1">
    <citation type="journal article" date="2018" name="Proc. Natl. Acad. Sci. U.S.A.">
        <title>Draft genome sequence of Camellia sinensis var. sinensis provides insights into the evolution of the tea genome and tea quality.</title>
        <authorList>
            <person name="Wei C."/>
            <person name="Yang H."/>
            <person name="Wang S."/>
            <person name="Zhao J."/>
            <person name="Liu C."/>
            <person name="Gao L."/>
            <person name="Xia E."/>
            <person name="Lu Y."/>
            <person name="Tai Y."/>
            <person name="She G."/>
            <person name="Sun J."/>
            <person name="Cao H."/>
            <person name="Tong W."/>
            <person name="Gao Q."/>
            <person name="Li Y."/>
            <person name="Deng W."/>
            <person name="Jiang X."/>
            <person name="Wang W."/>
            <person name="Chen Q."/>
            <person name="Zhang S."/>
            <person name="Li H."/>
            <person name="Wu J."/>
            <person name="Wang P."/>
            <person name="Li P."/>
            <person name="Shi C."/>
            <person name="Zheng F."/>
            <person name="Jian J."/>
            <person name="Huang B."/>
            <person name="Shan D."/>
            <person name="Shi M."/>
            <person name="Fang C."/>
            <person name="Yue Y."/>
            <person name="Li F."/>
            <person name="Li D."/>
            <person name="Wei S."/>
            <person name="Han B."/>
            <person name="Jiang C."/>
            <person name="Yin Y."/>
            <person name="Xia T."/>
            <person name="Zhang Z."/>
            <person name="Bennetzen J.L."/>
            <person name="Zhao S."/>
            <person name="Wan X."/>
        </authorList>
    </citation>
    <scope>NUCLEOTIDE SEQUENCE [LARGE SCALE GENOMIC DNA]</scope>
    <source>
        <strain evidence="2">cv. Shuchazao</strain>
        <tissue evidence="1">Leaf</tissue>
    </source>
</reference>
<dbReference type="EMBL" id="SDRB02012964">
    <property type="protein sequence ID" value="THF96312.1"/>
    <property type="molecule type" value="Genomic_DNA"/>
</dbReference>
<keyword evidence="2" id="KW-1185">Reference proteome</keyword>
<protein>
    <submittedName>
        <fullName evidence="1">Uncharacterized protein</fullName>
    </submittedName>
</protein>
<dbReference type="Proteomes" id="UP000306102">
    <property type="component" value="Unassembled WGS sequence"/>
</dbReference>
<gene>
    <name evidence="1" type="ORF">TEA_028743</name>
</gene>
<comment type="caution">
    <text evidence="1">The sequence shown here is derived from an EMBL/GenBank/DDBJ whole genome shotgun (WGS) entry which is preliminary data.</text>
</comment>
<evidence type="ECO:0000313" key="2">
    <source>
        <dbReference type="Proteomes" id="UP000306102"/>
    </source>
</evidence>
<sequence length="230" mass="24896">MRIMGFGMEKNFVFAGFKGEQSGHCDDKFWVENNSVNVSLYLSHYTASASPLLFSPPSLTAAPPAVPPPLLLTVADNWSTDCKLSLSLCAIRILTQNLAAFLSIALPSLLASVMTIAADTSGSPTRLQKKAPYVELAIGLMVCPGQLDIVMNSYGPLIVMKLKDYCETELSFQAGLAASGALTPALRLMTKATFERTDNGLCKGANERLRFLVRVRVSEGMELNGREIED</sequence>
<accession>A0A4S4D230</accession>
<name>A0A4S4D230_CAMSN</name>
<organism evidence="1 2">
    <name type="scientific">Camellia sinensis var. sinensis</name>
    <name type="common">China tea</name>
    <dbReference type="NCBI Taxonomy" id="542762"/>
    <lineage>
        <taxon>Eukaryota</taxon>
        <taxon>Viridiplantae</taxon>
        <taxon>Streptophyta</taxon>
        <taxon>Embryophyta</taxon>
        <taxon>Tracheophyta</taxon>
        <taxon>Spermatophyta</taxon>
        <taxon>Magnoliopsida</taxon>
        <taxon>eudicotyledons</taxon>
        <taxon>Gunneridae</taxon>
        <taxon>Pentapetalae</taxon>
        <taxon>asterids</taxon>
        <taxon>Ericales</taxon>
        <taxon>Theaceae</taxon>
        <taxon>Camellia</taxon>
    </lineage>
</organism>
<dbReference type="AlphaFoldDB" id="A0A4S4D230"/>
<evidence type="ECO:0000313" key="1">
    <source>
        <dbReference type="EMBL" id="THF96312.1"/>
    </source>
</evidence>
<proteinExistence type="predicted"/>